<dbReference type="EMBL" id="WNLA01000018">
    <property type="protein sequence ID" value="MTW04863.1"/>
    <property type="molecule type" value="Genomic_DNA"/>
</dbReference>
<evidence type="ECO:0000259" key="3">
    <source>
        <dbReference type="Pfam" id="PF12969"/>
    </source>
</evidence>
<evidence type="ECO:0000313" key="4">
    <source>
        <dbReference type="EMBL" id="MTW04863.1"/>
    </source>
</evidence>
<feature type="domain" description="DUF3857" evidence="3">
    <location>
        <begin position="50"/>
        <end position="212"/>
    </location>
</feature>
<organism evidence="4 5">
    <name type="scientific">Pseudoduganella ginsengisoli</name>
    <dbReference type="NCBI Taxonomy" id="1462440"/>
    <lineage>
        <taxon>Bacteria</taxon>
        <taxon>Pseudomonadati</taxon>
        <taxon>Pseudomonadota</taxon>
        <taxon>Betaproteobacteria</taxon>
        <taxon>Burkholderiales</taxon>
        <taxon>Oxalobacteraceae</taxon>
        <taxon>Telluria group</taxon>
        <taxon>Pseudoduganella</taxon>
    </lineage>
</organism>
<dbReference type="Pfam" id="PF12969">
    <property type="entry name" value="DUF3857"/>
    <property type="match status" value="1"/>
</dbReference>
<dbReference type="OrthoDB" id="103430at2"/>
<dbReference type="Gene3D" id="2.60.40.3140">
    <property type="match status" value="1"/>
</dbReference>
<evidence type="ECO:0000256" key="1">
    <source>
        <dbReference type="SAM" id="SignalP"/>
    </source>
</evidence>
<dbReference type="AlphaFoldDB" id="A0A6L6Q4S5"/>
<keyword evidence="5" id="KW-1185">Reference proteome</keyword>
<gene>
    <name evidence="4" type="ORF">GM668_22565</name>
</gene>
<sequence>MLKIAKKTDLKLKSWLGILLFMPLSCVFAEDKKAETTLYRDNVTYVLQRDGRFDMVRELLWQINTTAAISKNREQTIVFDVKNEKAEVLEAYIERPDGRRHRISASAAWVSKLPNSEDIIRFRDKRNFHVPFKNIHVGDRIYSRVRTTTIGKPALEGNFFGTWLAYTPEVAPAEFSVTIDRPQDMPLYSEARGFRQVPRSASPGRTVSSWQFDGGVNSYMEMGSANRTAYRDLLHVSTFENYAAVARLYEEHASKQIKFDAQVANLARTIVAGLNDPRSKALAIHTWIRKHIRYRAIYFDSNSMLPSYASGTILRHRSGDCKDHAILMQAMLDAVGIESTSVLINWGDDIYTLPHVASMHFGHVISYIPALDLYLDATSKDIEGGYLPVDQLDKPTLLTRSGEIGHTPARQDGQINKQFDVRILSDGSATFNYYVNNSGYWGESRRAVVRDTPQSRPGSWLQFILQQRGWSGSAQEYFDAPQAYNGDFHFRYTDGKVKPFLPKDGQAAIDASSALWEDIRILVQGYAVDATRVQPFRCLQSNIVERANYKLPGSIEVVALPDDLSIENDYFQYRAHYERTATGLIIERHLRSEQAGKRLCTPEEFAQVADAVASMAKDVSSKIVLQINKKQVNGWCPST</sequence>
<proteinExistence type="predicted"/>
<dbReference type="RefSeq" id="WP_155441213.1">
    <property type="nucleotide sequence ID" value="NZ_WNLA01000018.1"/>
</dbReference>
<name>A0A6L6Q4S5_9BURK</name>
<keyword evidence="1" id="KW-0732">Signal</keyword>
<dbReference type="SUPFAM" id="SSF54001">
    <property type="entry name" value="Cysteine proteinases"/>
    <property type="match status" value="1"/>
</dbReference>
<reference evidence="4 5" key="1">
    <citation type="submission" date="2019-11" db="EMBL/GenBank/DDBJ databases">
        <title>Type strains purchased from KCTC, JCM and DSMZ.</title>
        <authorList>
            <person name="Lu H."/>
        </authorList>
    </citation>
    <scope>NUCLEOTIDE SEQUENCE [LARGE SCALE GENOMIC DNA]</scope>
    <source>
        <strain evidence="4 5">KCTC 42409</strain>
    </source>
</reference>
<feature type="domain" description="Transglutaminase-like" evidence="2">
    <location>
        <begin position="265"/>
        <end position="340"/>
    </location>
</feature>
<evidence type="ECO:0000259" key="2">
    <source>
        <dbReference type="Pfam" id="PF01841"/>
    </source>
</evidence>
<dbReference type="Gene3D" id="3.10.620.30">
    <property type="match status" value="1"/>
</dbReference>
<evidence type="ECO:0000313" key="5">
    <source>
        <dbReference type="Proteomes" id="UP000484015"/>
    </source>
</evidence>
<dbReference type="Pfam" id="PF01841">
    <property type="entry name" value="Transglut_core"/>
    <property type="match status" value="1"/>
</dbReference>
<accession>A0A6L6Q4S5</accession>
<feature type="signal peptide" evidence="1">
    <location>
        <begin position="1"/>
        <end position="29"/>
    </location>
</feature>
<dbReference type="InterPro" id="IPR002931">
    <property type="entry name" value="Transglutaminase-like"/>
</dbReference>
<comment type="caution">
    <text evidence="4">The sequence shown here is derived from an EMBL/GenBank/DDBJ whole genome shotgun (WGS) entry which is preliminary data.</text>
</comment>
<feature type="chain" id="PRO_5026656967" evidence="1">
    <location>
        <begin position="30"/>
        <end position="639"/>
    </location>
</feature>
<dbReference type="Proteomes" id="UP000484015">
    <property type="component" value="Unassembled WGS sequence"/>
</dbReference>
<dbReference type="Gene3D" id="2.60.120.1130">
    <property type="match status" value="1"/>
</dbReference>
<dbReference type="InterPro" id="IPR024618">
    <property type="entry name" value="DUF3857"/>
</dbReference>
<dbReference type="InterPro" id="IPR038765">
    <property type="entry name" value="Papain-like_cys_pep_sf"/>
</dbReference>
<protein>
    <submittedName>
        <fullName evidence="4">DUF3857 domain-containing protein</fullName>
    </submittedName>
</protein>